<proteinExistence type="predicted"/>
<dbReference type="EMBL" id="JAJJMA010055207">
    <property type="protein sequence ID" value="MCL7026321.1"/>
    <property type="molecule type" value="Genomic_DNA"/>
</dbReference>
<sequence>MMLTKCVTKKRKYTEISNENIKVYNFRVLLPNGTSVGVTLEQPGDEMGINEFLELVRIEYQKSLKGFDSSKSRRKIFWKSERVYLEDSDGHKIRYKIFFCRFLPRICHFLILNDGQENMALSYENMWDLTLDKDLLTELPESYTFVTALADLIDNSLQAVWSNNTCDRTQRRMISVTVDKDRISIFDNGPGMDDTEENSIANWGKMDASLHRSSKRQAIGGNPPYLKPFFGMFGYGGPIASMHIGRHTVVSSKRKESKKVYHMHLKREALLHGSGGTSWKTGGGLRDPLKDEMKSSPHGSFTKVEIFKPKQIPMDVFQLQCRLKDIYFPYIQCDELTTGKTSRPIEFQVNGEDLAEIEGGEVAITNLHSCNGPEFVLQVHFLDEKSGILKSPGSRAVEANARLKCVYFPVSEGKETLDRILEKLEDERYGLTEQENFNNFCRVSIRRLGRLLPDARWPRLPFMELKNRKGDNAQLLKRCCLRVKCFIDTDAGFDPTPSKTELAQHHRFTTALKNIGSKLPEKDDGITVEIRRNQKLLSLSQLEKEYETWILQMHYAYDKELSCGQDVPVVVINPSNKKKLGITTEVVRVHKSIKRKGEFWRAGDLIKIVPGNKKKNIYATLEFILLEGCQGDAGGEARLICRPIDLPDEKGCLLVDGENSCLDVQSSLSFPISVIDHGQCSKIDAVEWKYQLERLKPKTPSTIDQVSPQQCQQLQIDGCSKIDAVEWKHQLGRLKPETPSTIDLVSPQQCQQLQIDGALPVEAHVIAGHATPENIIAVIRPASFTSSGACKRLEQRFILKDDLEMSMEVKCITTYKNLCDEKNIYSQRVRPSSHEGLHGLYVFSLGSKFPGLFNAAGAYKFRFSVICTNSREINCERTVLVKSRNSVSQWRLADKSSLPACKIRVGSCLPPLAIACYDKYDNHMPFMSIPELDVAINMNGIVILHVEKLKVELVSNKMILQISDILIESRELDKIRPQYEASLGISCSHDKLISLTIPFFVFPGSLQSVKAFIPDLEKQWLPGDVVKEMLLEMYDSYGNHVQQGTEVLLSLDGFCFQDNAGPKRKVDAEGCVNLNGILKVIGSYGKTVSFSVEYEGQLLLKNEIQIGKRELRILSKLPDNCAAGSLLENIIFEIVDVNGTVDETIHDVKSGQSHMLTITSVSSGQNDCLRFRFRHGRCTAFISLPREPGIFSYEAAHSCYPELFVVCKVNVMRYPKMEVDLVEHDNVPFQSPGGKMAVIQKEPVSALLKYNINDMKENEDDLIRIGSLIKMQENDLKLLTEEKAFIENEISELQDLYGHQTNCHMDDFVTDKEAVMKQIEMRNSAACVWFNIPADIQSQKLQDIVGIVALLGSVITDSLSRMLAKYLGEELMLAVVCKSHAAARRLEKYGQSGEVDRTEGLHMMAAELGRPINCGFLVICLEDLCPYEGEFKSDDDPQKKLSLVDPILPTGEIPSGFLGYAVNMINIDTQQLHTRTNKGYYLRETLFYLLFGELQVYGTREQMNQARACIKHGAISLDGGIMKSNGVLSLGPRRELGVRFPVVTFEDQRQMAPDSKDVANIAKQIEKKRSELGEISVKYDKVSKEHSKAMKRFGKKKQQLERQYAELGPLMWSLQKESFLGGNCATDSPIMSGNSVIDNREENDST</sequence>
<protein>
    <submittedName>
        <fullName evidence="2">Uncharacterized protein</fullName>
    </submittedName>
</protein>
<gene>
    <name evidence="2" type="ORF">MKW94_017651</name>
</gene>
<keyword evidence="3" id="KW-1185">Reference proteome</keyword>
<feature type="coiled-coil region" evidence="1">
    <location>
        <begin position="1269"/>
        <end position="1296"/>
    </location>
</feature>
<name>A0AA41RZH6_PAPNU</name>
<keyword evidence="1" id="KW-0175">Coiled coil</keyword>
<dbReference type="PANTHER" id="PTHR33566">
    <property type="entry name" value="EN/SPM-LIKE TRANSPOSON-RELATED"/>
    <property type="match status" value="1"/>
</dbReference>
<evidence type="ECO:0000313" key="3">
    <source>
        <dbReference type="Proteomes" id="UP001177140"/>
    </source>
</evidence>
<accession>A0AA41RZH6</accession>
<comment type="caution">
    <text evidence="2">The sequence shown here is derived from an EMBL/GenBank/DDBJ whole genome shotgun (WGS) entry which is preliminary data.</text>
</comment>
<evidence type="ECO:0000313" key="2">
    <source>
        <dbReference type="EMBL" id="MCL7026321.1"/>
    </source>
</evidence>
<dbReference type="PANTHER" id="PTHR33566:SF1">
    <property type="entry name" value="EN_SPM-LIKE TRANSPOSON-RELATED"/>
    <property type="match status" value="1"/>
</dbReference>
<dbReference type="Gene3D" id="3.30.565.10">
    <property type="entry name" value="Histidine kinase-like ATPase, C-terminal domain"/>
    <property type="match status" value="1"/>
</dbReference>
<dbReference type="Proteomes" id="UP001177140">
    <property type="component" value="Unassembled WGS sequence"/>
</dbReference>
<evidence type="ECO:0000256" key="1">
    <source>
        <dbReference type="SAM" id="Coils"/>
    </source>
</evidence>
<dbReference type="SUPFAM" id="SSF55874">
    <property type="entry name" value="ATPase domain of HSP90 chaperone/DNA topoisomerase II/histidine kinase"/>
    <property type="match status" value="1"/>
</dbReference>
<reference evidence="2" key="1">
    <citation type="submission" date="2022-03" db="EMBL/GenBank/DDBJ databases">
        <title>A functionally conserved STORR gene fusion in Papaver species that diverged 16.8 million years ago.</title>
        <authorList>
            <person name="Catania T."/>
        </authorList>
    </citation>
    <scope>NUCLEOTIDE SEQUENCE</scope>
    <source>
        <strain evidence="2">S-191538</strain>
    </source>
</reference>
<dbReference type="Pfam" id="PF13589">
    <property type="entry name" value="HATPase_c_3"/>
    <property type="match status" value="1"/>
</dbReference>
<dbReference type="InterPro" id="IPR036890">
    <property type="entry name" value="HATPase_C_sf"/>
</dbReference>
<organism evidence="2 3">
    <name type="scientific">Papaver nudicaule</name>
    <name type="common">Iceland poppy</name>
    <dbReference type="NCBI Taxonomy" id="74823"/>
    <lineage>
        <taxon>Eukaryota</taxon>
        <taxon>Viridiplantae</taxon>
        <taxon>Streptophyta</taxon>
        <taxon>Embryophyta</taxon>
        <taxon>Tracheophyta</taxon>
        <taxon>Spermatophyta</taxon>
        <taxon>Magnoliopsida</taxon>
        <taxon>Ranunculales</taxon>
        <taxon>Papaveraceae</taxon>
        <taxon>Papaveroideae</taxon>
        <taxon>Papaver</taxon>
    </lineage>
</organism>